<feature type="region of interest" description="Disordered" evidence="1">
    <location>
        <begin position="64"/>
        <end position="102"/>
    </location>
</feature>
<evidence type="ECO:0000313" key="3">
    <source>
        <dbReference type="Proteomes" id="UP000279859"/>
    </source>
</evidence>
<proteinExistence type="predicted"/>
<keyword evidence="3" id="KW-1185">Reference proteome</keyword>
<protein>
    <recommendedName>
        <fullName evidence="4">YtxH domain-containing protein</fullName>
    </recommendedName>
</protein>
<dbReference type="EMBL" id="RDSR01000014">
    <property type="protein sequence ID" value="RNE62099.1"/>
    <property type="molecule type" value="Genomic_DNA"/>
</dbReference>
<dbReference type="OrthoDB" id="5125216at2"/>
<sequence length="102" mass="10104">MKGKILFATGLATGYVLGSKAGRQAYERIKSQASDLWESPAVQKTVSQAGTLAKETAGAAQSKVSSALGHATEAVSSAGDDTAHEDTSGSGDTSTASTGGAV</sequence>
<dbReference type="RefSeq" id="WP_123046019.1">
    <property type="nucleotide sequence ID" value="NZ_RDSR01000014.1"/>
</dbReference>
<feature type="compositionally biased region" description="Low complexity" evidence="1">
    <location>
        <begin position="88"/>
        <end position="102"/>
    </location>
</feature>
<gene>
    <name evidence="2" type="ORF">EEJ31_09250</name>
</gene>
<comment type="caution">
    <text evidence="2">The sequence shown here is derived from an EMBL/GenBank/DDBJ whole genome shotgun (WGS) entry which is preliminary data.</text>
</comment>
<dbReference type="AlphaFoldDB" id="A0A3M8LAX2"/>
<accession>A0A3M8LAX2</accession>
<dbReference type="Proteomes" id="UP000279859">
    <property type="component" value="Unassembled WGS sequence"/>
</dbReference>
<reference evidence="2 3" key="1">
    <citation type="submission" date="2018-11" db="EMBL/GenBank/DDBJ databases">
        <title>Cryobacterium sp. nov., isolated from rhizosphere soil of lettuce.</title>
        <authorList>
            <person name="Wang Y."/>
        </authorList>
    </citation>
    <scope>NUCLEOTIDE SEQUENCE [LARGE SCALE GENOMIC DNA]</scope>
    <source>
        <strain evidence="2 3">NEAU-85</strain>
    </source>
</reference>
<organism evidence="2 3">
    <name type="scientific">Cryobacterium tepidiphilum</name>
    <dbReference type="NCBI Taxonomy" id="2486026"/>
    <lineage>
        <taxon>Bacteria</taxon>
        <taxon>Bacillati</taxon>
        <taxon>Actinomycetota</taxon>
        <taxon>Actinomycetes</taxon>
        <taxon>Micrococcales</taxon>
        <taxon>Microbacteriaceae</taxon>
        <taxon>Cryobacterium</taxon>
    </lineage>
</organism>
<evidence type="ECO:0000256" key="1">
    <source>
        <dbReference type="SAM" id="MobiDB-lite"/>
    </source>
</evidence>
<evidence type="ECO:0008006" key="4">
    <source>
        <dbReference type="Google" id="ProtNLM"/>
    </source>
</evidence>
<name>A0A3M8LAX2_9MICO</name>
<evidence type="ECO:0000313" key="2">
    <source>
        <dbReference type="EMBL" id="RNE62099.1"/>
    </source>
</evidence>